<keyword evidence="3" id="KW-1185">Reference proteome</keyword>
<reference evidence="2 3" key="1">
    <citation type="submission" date="2022-05" db="EMBL/GenBank/DDBJ databases">
        <authorList>
            <consortium name="Genoscope - CEA"/>
            <person name="William W."/>
        </authorList>
    </citation>
    <scope>NUCLEOTIDE SEQUENCE [LARGE SCALE GENOMIC DNA]</scope>
</reference>
<dbReference type="InterPro" id="IPR036514">
    <property type="entry name" value="SGNH_hydro_sf"/>
</dbReference>
<dbReference type="Proteomes" id="UP001159405">
    <property type="component" value="Unassembled WGS sequence"/>
</dbReference>
<dbReference type="Gene3D" id="3.40.50.1110">
    <property type="entry name" value="SGNH hydrolase"/>
    <property type="match status" value="1"/>
</dbReference>
<comment type="caution">
    <text evidence="2">The sequence shown here is derived from an EMBL/GenBank/DDBJ whole genome shotgun (WGS) entry which is preliminary data.</text>
</comment>
<proteinExistence type="predicted"/>
<keyword evidence="1" id="KW-1133">Transmembrane helix</keyword>
<accession>A0ABN8MZB4</accession>
<protein>
    <recommendedName>
        <fullName evidence="4">SGNH hydrolase-type esterase domain-containing protein</fullName>
    </recommendedName>
</protein>
<keyword evidence="1" id="KW-0472">Membrane</keyword>
<keyword evidence="1" id="KW-0812">Transmembrane</keyword>
<dbReference type="PANTHER" id="PTHR34407:SF1">
    <property type="entry name" value="SGNH HYDROLASE-TYPE ESTERASE DOMAIN-CONTAINING PROTEIN"/>
    <property type="match status" value="1"/>
</dbReference>
<sequence length="498" mass="56282">MNRLRVFVIYNVIVLTLVHNGLPLDMQRAKRTFLKDSLELDKLQRAVEISPFKIWLFKEKFKSMQDILLTSELLDEEIIERKGTIDRLQDAMKRALLGQDTGVVVMGGSISAGGGLINDNPDVRGTYYQVFIDWWEKTVEPFTNSKIRLRNLAIGGTCSDFYFYCFNTFLQPQETMDIVFLEFSVNDYLIFKASQFPKVLSLEKLTRKVLREQNLPAIIYVNFIKGVQSTAQCDNLENSGQTMLAWHYGITSVSSRNALCPNAEKRKNPLMYSSDGNHPSLIAHAQMALMIINNVRSALLRAIRNAKQNILENHSSEELPRHVFYSMEPYIPPLCYTLITPDRFHNVVNPSLSIQVTENKGFKQFEIKGIGFFKTPQVKNTQEPQRTDGFGGWQAENENSTLKIRLILPCDVGNSNCTKSVVIAFRTHGFGGKAEVWLDDNRPGTVIDTMSGYGHTLLATIAEHVTSGIHMLHLRTMNAGKFMLCGVMAGESSVPTHK</sequence>
<dbReference type="EMBL" id="CALNXK010000005">
    <property type="protein sequence ID" value="CAH3037269.1"/>
    <property type="molecule type" value="Genomic_DNA"/>
</dbReference>
<evidence type="ECO:0008006" key="4">
    <source>
        <dbReference type="Google" id="ProtNLM"/>
    </source>
</evidence>
<dbReference type="CDD" id="cd00229">
    <property type="entry name" value="SGNH_hydrolase"/>
    <property type="match status" value="1"/>
</dbReference>
<evidence type="ECO:0000313" key="3">
    <source>
        <dbReference type="Proteomes" id="UP001159405"/>
    </source>
</evidence>
<evidence type="ECO:0000313" key="2">
    <source>
        <dbReference type="EMBL" id="CAH3037269.1"/>
    </source>
</evidence>
<feature type="transmembrane region" description="Helical" evidence="1">
    <location>
        <begin position="6"/>
        <end position="24"/>
    </location>
</feature>
<gene>
    <name evidence="2" type="ORF">PLOB_00035491</name>
</gene>
<dbReference type="PANTHER" id="PTHR34407">
    <property type="entry name" value="EXPRESSED PROTEIN"/>
    <property type="match status" value="1"/>
</dbReference>
<evidence type="ECO:0000256" key="1">
    <source>
        <dbReference type="SAM" id="Phobius"/>
    </source>
</evidence>
<name>A0ABN8MZB4_9CNID</name>
<organism evidence="2 3">
    <name type="scientific">Porites lobata</name>
    <dbReference type="NCBI Taxonomy" id="104759"/>
    <lineage>
        <taxon>Eukaryota</taxon>
        <taxon>Metazoa</taxon>
        <taxon>Cnidaria</taxon>
        <taxon>Anthozoa</taxon>
        <taxon>Hexacorallia</taxon>
        <taxon>Scleractinia</taxon>
        <taxon>Fungiina</taxon>
        <taxon>Poritidae</taxon>
        <taxon>Porites</taxon>
    </lineage>
</organism>
<dbReference type="SUPFAM" id="SSF52266">
    <property type="entry name" value="SGNH hydrolase"/>
    <property type="match status" value="1"/>
</dbReference>